<dbReference type="OrthoDB" id="9802676at2"/>
<dbReference type="Proteomes" id="UP000276770">
    <property type="component" value="Unassembled WGS sequence"/>
</dbReference>
<dbReference type="PROSITE" id="PS51747">
    <property type="entry name" value="CYT_DCMP_DEAMINASES_2"/>
    <property type="match status" value="1"/>
</dbReference>
<gene>
    <name evidence="2" type="ORF">D9X91_17945</name>
</gene>
<dbReference type="CDD" id="cd01285">
    <property type="entry name" value="nucleoside_deaminase"/>
    <property type="match status" value="1"/>
</dbReference>
<dbReference type="RefSeq" id="WP_121682035.1">
    <property type="nucleotide sequence ID" value="NZ_RCVZ01000015.1"/>
</dbReference>
<reference evidence="2 3" key="1">
    <citation type="submission" date="2018-10" db="EMBL/GenBank/DDBJ databases">
        <title>Falsibacillus sp. genome draft.</title>
        <authorList>
            <person name="Shi S."/>
        </authorList>
    </citation>
    <scope>NUCLEOTIDE SEQUENCE [LARGE SCALE GENOMIC DNA]</scope>
    <source>
        <strain evidence="2 3">GY 10110</strain>
    </source>
</reference>
<feature type="domain" description="CMP/dCMP-type deaminase" evidence="1">
    <location>
        <begin position="3"/>
        <end position="121"/>
    </location>
</feature>
<dbReference type="InterPro" id="IPR002125">
    <property type="entry name" value="CMP_dCMP_dom"/>
</dbReference>
<dbReference type="SUPFAM" id="SSF53927">
    <property type="entry name" value="Cytidine deaminase-like"/>
    <property type="match status" value="1"/>
</dbReference>
<dbReference type="AlphaFoldDB" id="A0A3L7JSV3"/>
<protein>
    <submittedName>
        <fullName evidence="2">Nucleoside deaminase</fullName>
    </submittedName>
</protein>
<evidence type="ECO:0000313" key="2">
    <source>
        <dbReference type="EMBL" id="RLQ93345.1"/>
    </source>
</evidence>
<evidence type="ECO:0000259" key="1">
    <source>
        <dbReference type="PROSITE" id="PS51747"/>
    </source>
</evidence>
<proteinExistence type="predicted"/>
<evidence type="ECO:0000313" key="3">
    <source>
        <dbReference type="Proteomes" id="UP000276770"/>
    </source>
</evidence>
<dbReference type="Gene3D" id="3.40.140.10">
    <property type="entry name" value="Cytidine Deaminase, domain 2"/>
    <property type="match status" value="1"/>
</dbReference>
<sequence length="215" mass="24198">MWSSLHTHWQSCFEEAWESYCKGSFPIGAVITDENGIIISKGRNKVYENAGVGREIYANKIAHAEVNAILKIDNRETNINRKEYTLYSTMEPCPMCFGAAVMSGLRRVVYAAKDGMAGCTDLKDANPYLESKAMVVTGPFKELEIVQIVLKTVFVLNRGHLVQELLESWRKDCPMGVEIGEKWFEDGVLEQVQLEQKGFGAIFNRILTEIHLTAS</sequence>
<dbReference type="PANTHER" id="PTHR11079:SF179">
    <property type="entry name" value="TRNA(ADENINE(34)) DEAMINASE, CHLOROPLASTIC"/>
    <property type="match status" value="1"/>
</dbReference>
<dbReference type="InterPro" id="IPR016193">
    <property type="entry name" value="Cytidine_deaminase-like"/>
</dbReference>
<dbReference type="EMBL" id="RCVZ01000015">
    <property type="protein sequence ID" value="RLQ93345.1"/>
    <property type="molecule type" value="Genomic_DNA"/>
</dbReference>
<comment type="caution">
    <text evidence="2">The sequence shown here is derived from an EMBL/GenBank/DDBJ whole genome shotgun (WGS) entry which is preliminary data.</text>
</comment>
<dbReference type="Pfam" id="PF00383">
    <property type="entry name" value="dCMP_cyt_deam_1"/>
    <property type="match status" value="1"/>
</dbReference>
<accession>A0A3L7JSV3</accession>
<keyword evidence="3" id="KW-1185">Reference proteome</keyword>
<name>A0A3L7JSV3_9BACI</name>
<organism evidence="2 3">
    <name type="scientific">Falsibacillus albus</name>
    <dbReference type="NCBI Taxonomy" id="2478915"/>
    <lineage>
        <taxon>Bacteria</taxon>
        <taxon>Bacillati</taxon>
        <taxon>Bacillota</taxon>
        <taxon>Bacilli</taxon>
        <taxon>Bacillales</taxon>
        <taxon>Bacillaceae</taxon>
        <taxon>Falsibacillus</taxon>
    </lineage>
</organism>
<dbReference type="PANTHER" id="PTHR11079">
    <property type="entry name" value="CYTOSINE DEAMINASE FAMILY MEMBER"/>
    <property type="match status" value="1"/>
</dbReference>
<dbReference type="GO" id="GO:0003824">
    <property type="term" value="F:catalytic activity"/>
    <property type="evidence" value="ECO:0007669"/>
    <property type="project" value="InterPro"/>
</dbReference>